<dbReference type="InterPro" id="IPR043597">
    <property type="entry name" value="TPH_dom"/>
</dbReference>
<feature type="compositionally biased region" description="Basic residues" evidence="2">
    <location>
        <begin position="573"/>
        <end position="582"/>
    </location>
</feature>
<dbReference type="Pfam" id="PF13868">
    <property type="entry name" value="TPH"/>
    <property type="match status" value="1"/>
</dbReference>
<evidence type="ECO:0000256" key="2">
    <source>
        <dbReference type="SAM" id="MobiDB-lite"/>
    </source>
</evidence>
<evidence type="ECO:0000313" key="4">
    <source>
        <dbReference type="EMBL" id="EKC30732.1"/>
    </source>
</evidence>
<name>K1Q2U4_MAGGI</name>
<reference evidence="4" key="1">
    <citation type="journal article" date="2012" name="Nature">
        <title>The oyster genome reveals stress adaptation and complexity of shell formation.</title>
        <authorList>
            <person name="Zhang G."/>
            <person name="Fang X."/>
            <person name="Guo X."/>
            <person name="Li L."/>
            <person name="Luo R."/>
            <person name="Xu F."/>
            <person name="Yang P."/>
            <person name="Zhang L."/>
            <person name="Wang X."/>
            <person name="Qi H."/>
            <person name="Xiong Z."/>
            <person name="Que H."/>
            <person name="Xie Y."/>
            <person name="Holland P.W."/>
            <person name="Paps J."/>
            <person name="Zhu Y."/>
            <person name="Wu F."/>
            <person name="Chen Y."/>
            <person name="Wang J."/>
            <person name="Peng C."/>
            <person name="Meng J."/>
            <person name="Yang L."/>
            <person name="Liu J."/>
            <person name="Wen B."/>
            <person name="Zhang N."/>
            <person name="Huang Z."/>
            <person name="Zhu Q."/>
            <person name="Feng Y."/>
            <person name="Mount A."/>
            <person name="Hedgecock D."/>
            <person name="Xu Z."/>
            <person name="Liu Y."/>
            <person name="Domazet-Loso T."/>
            <person name="Du Y."/>
            <person name="Sun X."/>
            <person name="Zhang S."/>
            <person name="Liu B."/>
            <person name="Cheng P."/>
            <person name="Jiang X."/>
            <person name="Li J."/>
            <person name="Fan D."/>
            <person name="Wang W."/>
            <person name="Fu W."/>
            <person name="Wang T."/>
            <person name="Wang B."/>
            <person name="Zhang J."/>
            <person name="Peng Z."/>
            <person name="Li Y."/>
            <person name="Li N."/>
            <person name="Wang J."/>
            <person name="Chen M."/>
            <person name="He Y."/>
            <person name="Tan F."/>
            <person name="Song X."/>
            <person name="Zheng Q."/>
            <person name="Huang R."/>
            <person name="Yang H."/>
            <person name="Du X."/>
            <person name="Chen L."/>
            <person name="Yang M."/>
            <person name="Gaffney P.M."/>
            <person name="Wang S."/>
            <person name="Luo L."/>
            <person name="She Z."/>
            <person name="Ming Y."/>
            <person name="Huang W."/>
            <person name="Zhang S."/>
            <person name="Huang B."/>
            <person name="Zhang Y."/>
            <person name="Qu T."/>
            <person name="Ni P."/>
            <person name="Miao G."/>
            <person name="Wang J."/>
            <person name="Wang Q."/>
            <person name="Steinberg C.E."/>
            <person name="Wang H."/>
            <person name="Li N."/>
            <person name="Qian L."/>
            <person name="Zhang G."/>
            <person name="Li Y."/>
            <person name="Yang H."/>
            <person name="Liu X."/>
            <person name="Wang J."/>
            <person name="Yin Y."/>
            <person name="Wang J."/>
        </authorList>
    </citation>
    <scope>NUCLEOTIDE SEQUENCE [LARGE SCALE GENOMIC DNA]</scope>
    <source>
        <strain evidence="4">05x7-T-G4-1.051#20</strain>
    </source>
</reference>
<dbReference type="GO" id="GO:0005879">
    <property type="term" value="C:axonemal microtubule"/>
    <property type="evidence" value="ECO:0007669"/>
    <property type="project" value="TreeGrafter"/>
</dbReference>
<dbReference type="AlphaFoldDB" id="K1Q2U4"/>
<dbReference type="InParanoid" id="K1Q2U4"/>
<keyword evidence="1" id="KW-0175">Coiled coil</keyword>
<feature type="compositionally biased region" description="Basic and acidic residues" evidence="2">
    <location>
        <begin position="378"/>
        <end position="454"/>
    </location>
</feature>
<dbReference type="PANTHER" id="PTHR28663:SF1">
    <property type="entry name" value="CILIA- AND FLAGELLA- ASSOCIATED PROTEIN 210"/>
    <property type="match status" value="1"/>
</dbReference>
<evidence type="ECO:0000256" key="1">
    <source>
        <dbReference type="SAM" id="Coils"/>
    </source>
</evidence>
<feature type="coiled-coil region" evidence="1">
    <location>
        <begin position="244"/>
        <end position="288"/>
    </location>
</feature>
<accession>K1Q2U4</accession>
<proteinExistence type="predicted"/>
<feature type="region of interest" description="Disordered" evidence="2">
    <location>
        <begin position="522"/>
        <end position="582"/>
    </location>
</feature>
<dbReference type="FunCoup" id="K1Q2U4">
    <property type="interactions" value="11"/>
</dbReference>
<sequence>MVANGHSANGVKSWYGDGSPPLFYQLYTIHATYLGTPEMPFPPDMQMQGTKMGQSGMILPNGTDIRDVTILSKSEWNRIQQELHKRQIEEERMRRLREEKENRKQMSKEMVQHWGNTIAGTRTRKLEARKLREQKEEEEKQAIDLEEAKYQAQKRKEAIEKAKTQQYYQTDRVKNFHSALMLTEVLKEREAQIELKKLQEKANEGKDAEWLQLAKREHENAILQDQEKARQRIHATKDNQRFLSAQIQEHMKEKQEEVEEDHKEGDELQRLALQFHTEKERLDQIKRDEKLQMMRDNVAQINDRRVIKKVMEQQEDEEDEECRIFAAAKRKMMKLRAEKEQQIHEEKQRNLQKIREKLAAQLQQKVSDEDERIRKAVEEAEEKRAKEEAEKEAKMLKGMEESAKHRNKQMREAEQKKKEERRQELEMVRIRQAADEIFRRNEEEKHQRRREDAVGLKNFHQEQVNLRKQKEAEAIQEKLALDQANQALLAVEEEQFQEYAGRVIDHCEKGGRNVYPLRKAAKNGAGGGKGPVFEGKGGIRPSYMVNDKSGKQMPHYQRDSTEETKESIYGPAKSKKRLGFVW</sequence>
<protein>
    <submittedName>
        <fullName evidence="4">Uncharacterized protein C2orf77</fullName>
    </submittedName>
</protein>
<feature type="region of interest" description="Disordered" evidence="2">
    <location>
        <begin position="378"/>
        <end position="459"/>
    </location>
</feature>
<feature type="domain" description="Trichohyalin-plectin-homology" evidence="3">
    <location>
        <begin position="168"/>
        <end position="505"/>
    </location>
</feature>
<feature type="compositionally biased region" description="Gly residues" evidence="2">
    <location>
        <begin position="524"/>
        <end position="538"/>
    </location>
</feature>
<feature type="coiled-coil region" evidence="1">
    <location>
        <begin position="79"/>
        <end position="208"/>
    </location>
</feature>
<gene>
    <name evidence="4" type="ORF">CGI_10019970</name>
</gene>
<dbReference type="InterPro" id="IPR039986">
    <property type="entry name" value="CFAP210"/>
</dbReference>
<dbReference type="EMBL" id="JH817906">
    <property type="protein sequence ID" value="EKC30732.1"/>
    <property type="molecule type" value="Genomic_DNA"/>
</dbReference>
<organism evidence="4">
    <name type="scientific">Magallana gigas</name>
    <name type="common">Pacific oyster</name>
    <name type="synonym">Crassostrea gigas</name>
    <dbReference type="NCBI Taxonomy" id="29159"/>
    <lineage>
        <taxon>Eukaryota</taxon>
        <taxon>Metazoa</taxon>
        <taxon>Spiralia</taxon>
        <taxon>Lophotrochozoa</taxon>
        <taxon>Mollusca</taxon>
        <taxon>Bivalvia</taxon>
        <taxon>Autobranchia</taxon>
        <taxon>Pteriomorphia</taxon>
        <taxon>Ostreida</taxon>
        <taxon>Ostreoidea</taxon>
        <taxon>Ostreidae</taxon>
        <taxon>Magallana</taxon>
    </lineage>
</organism>
<evidence type="ECO:0000259" key="3">
    <source>
        <dbReference type="Pfam" id="PF13868"/>
    </source>
</evidence>
<feature type="compositionally biased region" description="Basic and acidic residues" evidence="2">
    <location>
        <begin position="556"/>
        <end position="566"/>
    </location>
</feature>
<dbReference type="HOGENOM" id="CLU_036492_1_0_1"/>
<dbReference type="PANTHER" id="PTHR28663">
    <property type="entry name" value="COILED-COIL DOMAIN-CONTAINING PROTEIN 173"/>
    <property type="match status" value="1"/>
</dbReference>